<evidence type="ECO:0000313" key="4">
    <source>
        <dbReference type="Proteomes" id="UP000604825"/>
    </source>
</evidence>
<sequence>MSAQITLDAELGTKYEDSGDSFDYPMLLEGTTSNLQQERSEEDTAYLQPFGCLLVLDVMSLNVIAFSENAPEMLKTISHAEPSIYESPMLSIGTNALSLFVEYSATSLHKVLRSADVSSLNPVLVECRSSGKLFYAIAHKVTGTGCLVVDFEPVKPSEISTAVAWALPQSYMLTAPAVSKIQSVPVGYDRVMAYKFHEDYHGEIIAEVREPGLEPFIGLHYPATDIPQAARIIFMKHQVQMICDCSMRPVKIIKDEELPFNGVPQSCHLQYMKNMKSVASLVMAVVINQKMENILMPSMNNQQNGGA</sequence>
<dbReference type="Gene3D" id="3.30.450.40">
    <property type="match status" value="1"/>
</dbReference>
<dbReference type="AlphaFoldDB" id="A0A811QD28"/>
<dbReference type="OrthoDB" id="2015534at2759"/>
<evidence type="ECO:0000313" key="3">
    <source>
        <dbReference type="EMBL" id="CAD6256985.1"/>
    </source>
</evidence>
<dbReference type="InterPro" id="IPR029016">
    <property type="entry name" value="GAF-like_dom_sf"/>
</dbReference>
<dbReference type="Proteomes" id="UP000604825">
    <property type="component" value="Unassembled WGS sequence"/>
</dbReference>
<dbReference type="EMBL" id="CAJGYO010000010">
    <property type="protein sequence ID" value="CAD6256985.1"/>
    <property type="molecule type" value="Genomic_DNA"/>
</dbReference>
<feature type="domain" description="Phytochrome chromophore attachment site" evidence="2">
    <location>
        <begin position="186"/>
        <end position="296"/>
    </location>
</feature>
<reference evidence="3" key="1">
    <citation type="submission" date="2020-10" db="EMBL/GenBank/DDBJ databases">
        <authorList>
            <person name="Han B."/>
            <person name="Lu T."/>
            <person name="Zhao Q."/>
            <person name="Huang X."/>
            <person name="Zhao Y."/>
        </authorList>
    </citation>
    <scope>NUCLEOTIDE SEQUENCE</scope>
</reference>
<organism evidence="3 4">
    <name type="scientific">Miscanthus lutarioriparius</name>
    <dbReference type="NCBI Taxonomy" id="422564"/>
    <lineage>
        <taxon>Eukaryota</taxon>
        <taxon>Viridiplantae</taxon>
        <taxon>Streptophyta</taxon>
        <taxon>Embryophyta</taxon>
        <taxon>Tracheophyta</taxon>
        <taxon>Spermatophyta</taxon>
        <taxon>Magnoliopsida</taxon>
        <taxon>Liliopsida</taxon>
        <taxon>Poales</taxon>
        <taxon>Poaceae</taxon>
        <taxon>PACMAD clade</taxon>
        <taxon>Panicoideae</taxon>
        <taxon>Andropogonodae</taxon>
        <taxon>Andropogoneae</taxon>
        <taxon>Saccharinae</taxon>
        <taxon>Miscanthus</taxon>
    </lineage>
</organism>
<evidence type="ECO:0000259" key="2">
    <source>
        <dbReference type="PROSITE" id="PS50046"/>
    </source>
</evidence>
<dbReference type="PANTHER" id="PTHR47876">
    <property type="entry name" value="OS08G0260000 PROTEIN"/>
    <property type="match status" value="1"/>
</dbReference>
<protein>
    <recommendedName>
        <fullName evidence="2">Phytochrome chromophore attachment site domain-containing protein</fullName>
    </recommendedName>
</protein>
<evidence type="ECO:0000256" key="1">
    <source>
        <dbReference type="ARBA" id="ARBA00008235"/>
    </source>
</evidence>
<gene>
    <name evidence="3" type="ORF">NCGR_LOCUS40476</name>
</gene>
<dbReference type="InterPro" id="IPR035965">
    <property type="entry name" value="PAS-like_dom_sf"/>
</dbReference>
<comment type="caution">
    <text evidence="3">The sequence shown here is derived from an EMBL/GenBank/DDBJ whole genome shotgun (WGS) entry which is preliminary data.</text>
</comment>
<dbReference type="PROSITE" id="PS50046">
    <property type="entry name" value="PHYTOCHROME_2"/>
    <property type="match status" value="1"/>
</dbReference>
<dbReference type="Pfam" id="PF08446">
    <property type="entry name" value="PAS_2"/>
    <property type="match status" value="1"/>
</dbReference>
<proteinExistence type="inferred from homology"/>
<dbReference type="InterPro" id="IPR016132">
    <property type="entry name" value="Phyto_chromo_attachment"/>
</dbReference>
<accession>A0A811QD28</accession>
<dbReference type="SUPFAM" id="SSF55785">
    <property type="entry name" value="PYP-like sensor domain (PAS domain)"/>
    <property type="match status" value="1"/>
</dbReference>
<dbReference type="Gene3D" id="3.30.450.20">
    <property type="entry name" value="PAS domain"/>
    <property type="match status" value="1"/>
</dbReference>
<dbReference type="InterPro" id="IPR013654">
    <property type="entry name" value="PAS_2"/>
</dbReference>
<dbReference type="SUPFAM" id="SSF55781">
    <property type="entry name" value="GAF domain-like"/>
    <property type="match status" value="1"/>
</dbReference>
<dbReference type="PANTHER" id="PTHR47876:SF3">
    <property type="entry name" value="PHYTOCHROME 1"/>
    <property type="match status" value="1"/>
</dbReference>
<keyword evidence="4" id="KW-1185">Reference proteome</keyword>
<name>A0A811QD28_9POAL</name>
<comment type="similarity">
    <text evidence="1">Belongs to the phytochrome family.</text>
</comment>
<dbReference type="GO" id="GO:0006355">
    <property type="term" value="P:regulation of DNA-templated transcription"/>
    <property type="evidence" value="ECO:0007669"/>
    <property type="project" value="InterPro"/>
</dbReference>